<accession>A0A6M3TAR8</accession>
<evidence type="ECO:0000313" key="1">
    <source>
        <dbReference type="EMBL" id="QJD50864.1"/>
    </source>
</evidence>
<dbReference type="Proteomes" id="UP000502409">
    <property type="component" value="Genome"/>
</dbReference>
<dbReference type="RefSeq" id="YP_010107515.1">
    <property type="nucleotide sequence ID" value="NC_055842.1"/>
</dbReference>
<name>A0A6M3TAR8_9CAUD</name>
<dbReference type="KEGG" id="vg:65125628"/>
<protein>
    <submittedName>
        <fullName evidence="1">Uncharacterized protein</fullName>
    </submittedName>
</protein>
<dbReference type="EMBL" id="MT310865">
    <property type="protein sequence ID" value="QJD50864.1"/>
    <property type="molecule type" value="Genomic_DNA"/>
</dbReference>
<evidence type="ECO:0000313" key="2">
    <source>
        <dbReference type="Proteomes" id="UP000502409"/>
    </source>
</evidence>
<reference evidence="1 2" key="1">
    <citation type="submission" date="2020-04" db="EMBL/GenBank/DDBJ databases">
        <authorList>
            <person name="Angtuaco S.E."/>
            <person name="Chung R.C."/>
            <person name="Hung A.H."/>
            <person name="Eghdamian A."/>
            <person name="Zhu L."/>
            <person name="Shaffer C.D."/>
            <person name="Weston-Hafer K.A."/>
            <person name="Garlena R.A."/>
            <person name="Russell D.A."/>
            <person name="Pope W.H."/>
            <person name="Jacobs-Sera D."/>
            <person name="Hatfull G.F."/>
        </authorList>
    </citation>
    <scope>NUCLEOTIDE SEQUENCE [LARGE SCALE GENOMIC DNA]</scope>
</reference>
<proteinExistence type="predicted"/>
<keyword evidence="2" id="KW-1185">Reference proteome</keyword>
<dbReference type="GeneID" id="65125628"/>
<gene>
    <name evidence="1" type="primary">126</name>
    <name evidence="1" type="ORF">SEA_BMOC_126</name>
</gene>
<organism evidence="1 2">
    <name type="scientific">Streptomyces phage Bmoc</name>
    <dbReference type="NCBI Taxonomy" id="2725629"/>
    <lineage>
        <taxon>Viruses</taxon>
        <taxon>Duplodnaviria</taxon>
        <taxon>Heunggongvirae</taxon>
        <taxon>Uroviricota</taxon>
        <taxon>Caudoviricetes</taxon>
        <taxon>Stanwilliamsviridae</taxon>
        <taxon>Boydwoodruffvirinae</taxon>
        <taxon>Samistivirus</taxon>
        <taxon>Samistivirus bmoc</taxon>
    </lineage>
</organism>
<sequence length="140" mass="16695">MKNWLGHDIVVGAVVFRGGRQGDSSSFRVGEVDAIDETKRTARVIWHWVPCQRPVWDSDQYEYWHQDDNRYYVEGPSEAHTQKTRYNINDLVRLDDETLERLNKRHKLIKAAIHYKIRKEDFAQFEHDFEMGLIPEYSMP</sequence>